<dbReference type="SMART" id="SM00184">
    <property type="entry name" value="RING"/>
    <property type="match status" value="1"/>
</dbReference>
<dbReference type="Pfam" id="PF13639">
    <property type="entry name" value="zf-RING_2"/>
    <property type="match status" value="1"/>
</dbReference>
<evidence type="ECO:0000256" key="4">
    <source>
        <dbReference type="ARBA" id="ARBA00012483"/>
    </source>
</evidence>
<keyword evidence="11 15" id="KW-1133">Transmembrane helix</keyword>
<evidence type="ECO:0000256" key="15">
    <source>
        <dbReference type="SAM" id="Phobius"/>
    </source>
</evidence>
<keyword evidence="9" id="KW-0833">Ubl conjugation pathway</keyword>
<dbReference type="GO" id="GO:0016567">
    <property type="term" value="P:protein ubiquitination"/>
    <property type="evidence" value="ECO:0007669"/>
    <property type="project" value="InterPro"/>
</dbReference>
<proteinExistence type="inferred from homology"/>
<dbReference type="EMBL" id="OIVN01004768">
    <property type="protein sequence ID" value="SPD19155.1"/>
    <property type="molecule type" value="Genomic_DNA"/>
</dbReference>
<comment type="catalytic activity">
    <reaction evidence="1">
        <text>S-ubiquitinyl-[E2 ubiquitin-conjugating enzyme]-L-cysteine + [acceptor protein]-L-lysine = [E2 ubiquitin-conjugating enzyme]-L-cysteine + N(6)-ubiquitinyl-[acceptor protein]-L-lysine.</text>
        <dbReference type="EC" id="2.3.2.27"/>
    </reaction>
</comment>
<evidence type="ECO:0000256" key="5">
    <source>
        <dbReference type="ARBA" id="ARBA00022679"/>
    </source>
</evidence>
<evidence type="ECO:0000256" key="13">
    <source>
        <dbReference type="ARBA" id="ARBA00024209"/>
    </source>
</evidence>
<gene>
    <name evidence="17" type="ORF">FSB_LOCUS47037</name>
</gene>
<evidence type="ECO:0000256" key="1">
    <source>
        <dbReference type="ARBA" id="ARBA00000900"/>
    </source>
</evidence>
<evidence type="ECO:0000256" key="6">
    <source>
        <dbReference type="ARBA" id="ARBA00022692"/>
    </source>
</evidence>
<comment type="subcellular location">
    <subcellularLocation>
        <location evidence="2">Membrane</location>
        <topology evidence="2">Single-pass membrane protein</topology>
    </subcellularLocation>
</comment>
<name>A0A2N9I4B2_FAGSY</name>
<keyword evidence="10" id="KW-0862">Zinc</keyword>
<keyword evidence="7" id="KW-0479">Metal-binding</keyword>
<dbReference type="PROSITE" id="PS50089">
    <property type="entry name" value="ZF_RING_2"/>
    <property type="match status" value="1"/>
</dbReference>
<dbReference type="InterPro" id="IPR013083">
    <property type="entry name" value="Znf_RING/FYVE/PHD"/>
</dbReference>
<dbReference type="AlphaFoldDB" id="A0A2N9I4B2"/>
<evidence type="ECO:0000256" key="9">
    <source>
        <dbReference type="ARBA" id="ARBA00022786"/>
    </source>
</evidence>
<dbReference type="GO" id="GO:0016020">
    <property type="term" value="C:membrane"/>
    <property type="evidence" value="ECO:0007669"/>
    <property type="project" value="UniProtKB-SubCell"/>
</dbReference>
<keyword evidence="12 15" id="KW-0472">Membrane</keyword>
<evidence type="ECO:0000256" key="10">
    <source>
        <dbReference type="ARBA" id="ARBA00022833"/>
    </source>
</evidence>
<evidence type="ECO:0000256" key="11">
    <source>
        <dbReference type="ARBA" id="ARBA00022989"/>
    </source>
</evidence>
<dbReference type="SUPFAM" id="SSF57850">
    <property type="entry name" value="RING/U-box"/>
    <property type="match status" value="1"/>
</dbReference>
<evidence type="ECO:0000313" key="17">
    <source>
        <dbReference type="EMBL" id="SPD19155.1"/>
    </source>
</evidence>
<feature type="domain" description="RING-type" evidence="16">
    <location>
        <begin position="135"/>
        <end position="176"/>
    </location>
</feature>
<keyword evidence="5" id="KW-0808">Transferase</keyword>
<evidence type="ECO:0000256" key="2">
    <source>
        <dbReference type="ARBA" id="ARBA00004167"/>
    </source>
</evidence>
<evidence type="ECO:0000256" key="14">
    <source>
        <dbReference type="PROSITE-ProRule" id="PRU00175"/>
    </source>
</evidence>
<comment type="similarity">
    <text evidence="13">Belongs to the RING-type zinc finger family. ATL subfamily.</text>
</comment>
<dbReference type="GO" id="GO:0008270">
    <property type="term" value="F:zinc ion binding"/>
    <property type="evidence" value="ECO:0007669"/>
    <property type="project" value="UniProtKB-KW"/>
</dbReference>
<dbReference type="EC" id="2.3.2.27" evidence="4"/>
<evidence type="ECO:0000256" key="12">
    <source>
        <dbReference type="ARBA" id="ARBA00023136"/>
    </source>
</evidence>
<evidence type="ECO:0000259" key="16">
    <source>
        <dbReference type="PROSITE" id="PS50089"/>
    </source>
</evidence>
<dbReference type="InterPro" id="IPR001841">
    <property type="entry name" value="Znf_RING"/>
</dbReference>
<accession>A0A2N9I4B2</accession>
<evidence type="ECO:0000256" key="3">
    <source>
        <dbReference type="ARBA" id="ARBA00004906"/>
    </source>
</evidence>
<sequence length="182" mass="20254">MAMYSVIHNRKLLLLSDYAPFPIPSLPPQPPTTAPPTLTPLALVFLSLIALILLLALLYGIFTMCSAFCKCHSNSHDLAEQDSQPSSNGLQSGLDPKFIQDFLQSAGVDPMTIQLFQMPLYDYDHGVHAMQSEYCTICDSDFQDNEAVKAIPFCNHMFHPDCLETWLSSNVTCPECGTTRFF</sequence>
<organism evidence="17">
    <name type="scientific">Fagus sylvatica</name>
    <name type="common">Beechnut</name>
    <dbReference type="NCBI Taxonomy" id="28930"/>
    <lineage>
        <taxon>Eukaryota</taxon>
        <taxon>Viridiplantae</taxon>
        <taxon>Streptophyta</taxon>
        <taxon>Embryophyta</taxon>
        <taxon>Tracheophyta</taxon>
        <taxon>Spermatophyta</taxon>
        <taxon>Magnoliopsida</taxon>
        <taxon>eudicotyledons</taxon>
        <taxon>Gunneridae</taxon>
        <taxon>Pentapetalae</taxon>
        <taxon>rosids</taxon>
        <taxon>fabids</taxon>
        <taxon>Fagales</taxon>
        <taxon>Fagaceae</taxon>
        <taxon>Fagus</taxon>
    </lineage>
</organism>
<keyword evidence="8 14" id="KW-0863">Zinc-finger</keyword>
<keyword evidence="6 15" id="KW-0812">Transmembrane</keyword>
<dbReference type="PANTHER" id="PTHR46913">
    <property type="entry name" value="RING-H2 FINGER PROTEIN ATL16"/>
    <property type="match status" value="1"/>
</dbReference>
<dbReference type="Gene3D" id="3.30.40.10">
    <property type="entry name" value="Zinc/RING finger domain, C3HC4 (zinc finger)"/>
    <property type="match status" value="1"/>
</dbReference>
<evidence type="ECO:0000256" key="7">
    <source>
        <dbReference type="ARBA" id="ARBA00022723"/>
    </source>
</evidence>
<dbReference type="PANTHER" id="PTHR46913:SF1">
    <property type="entry name" value="RING-H2 FINGER PROTEIN ATL16"/>
    <property type="match status" value="1"/>
</dbReference>
<reference evidence="17" key="1">
    <citation type="submission" date="2018-02" db="EMBL/GenBank/DDBJ databases">
        <authorList>
            <person name="Cohen D.B."/>
            <person name="Kent A.D."/>
        </authorList>
    </citation>
    <scope>NUCLEOTIDE SEQUENCE</scope>
</reference>
<dbReference type="GO" id="GO:0061630">
    <property type="term" value="F:ubiquitin protein ligase activity"/>
    <property type="evidence" value="ECO:0007669"/>
    <property type="project" value="UniProtKB-EC"/>
</dbReference>
<feature type="transmembrane region" description="Helical" evidence="15">
    <location>
        <begin position="41"/>
        <end position="62"/>
    </location>
</feature>
<comment type="pathway">
    <text evidence="3">Protein modification; protein ubiquitination.</text>
</comment>
<evidence type="ECO:0000256" key="8">
    <source>
        <dbReference type="ARBA" id="ARBA00022771"/>
    </source>
</evidence>
<dbReference type="InterPro" id="IPR044600">
    <property type="entry name" value="ATL1/ATL16-like"/>
</dbReference>
<protein>
    <recommendedName>
        <fullName evidence="4">RING-type E3 ubiquitin transferase</fullName>
        <ecNumber evidence="4">2.3.2.27</ecNumber>
    </recommendedName>
</protein>